<evidence type="ECO:0008006" key="3">
    <source>
        <dbReference type="Google" id="ProtNLM"/>
    </source>
</evidence>
<organism evidence="1 2">
    <name type="scientific">Amedibacillus dolichus DSM 3991</name>
    <dbReference type="NCBI Taxonomy" id="428127"/>
    <lineage>
        <taxon>Bacteria</taxon>
        <taxon>Bacillati</taxon>
        <taxon>Bacillota</taxon>
        <taxon>Erysipelotrichia</taxon>
        <taxon>Erysipelotrichales</taxon>
        <taxon>Erysipelotrichaceae</taxon>
        <taxon>Amedibacillus</taxon>
    </lineage>
</organism>
<proteinExistence type="predicted"/>
<reference evidence="1 2" key="1">
    <citation type="submission" date="2007-09" db="EMBL/GenBank/DDBJ databases">
        <title>Draft genome sequence of Eubacterium dolichum (DSM 3991).</title>
        <authorList>
            <person name="Sudarsanam P."/>
            <person name="Ley R."/>
            <person name="Guruge J."/>
            <person name="Turnbaugh P.J."/>
            <person name="Mahowald M."/>
            <person name="Liep D."/>
            <person name="Gordon J."/>
        </authorList>
    </citation>
    <scope>NUCLEOTIDE SEQUENCE [LARGE SCALE GENOMIC DNA]</scope>
    <source>
        <strain evidence="1 2">DSM 3991</strain>
    </source>
</reference>
<accession>A8RBN6</accession>
<reference evidence="1 2" key="2">
    <citation type="submission" date="2007-09" db="EMBL/GenBank/DDBJ databases">
        <authorList>
            <person name="Fulton L."/>
            <person name="Clifton S."/>
            <person name="Fulton B."/>
            <person name="Xu J."/>
            <person name="Minx P."/>
            <person name="Pepin K.H."/>
            <person name="Johnson M."/>
            <person name="Thiruvilangam P."/>
            <person name="Bhonagiri V."/>
            <person name="Nash W.E."/>
            <person name="Mardis E.R."/>
            <person name="Wilson R.K."/>
        </authorList>
    </citation>
    <scope>NUCLEOTIDE SEQUENCE [LARGE SCALE GENOMIC DNA]</scope>
    <source>
        <strain evidence="1 2">DSM 3991</strain>
    </source>
</reference>
<evidence type="ECO:0000313" key="2">
    <source>
        <dbReference type="Proteomes" id="UP000004090"/>
    </source>
</evidence>
<name>A8RBN6_9FIRM</name>
<gene>
    <name evidence="1" type="ORF">EUBDOL_01141</name>
</gene>
<protein>
    <recommendedName>
        <fullName evidence="3">OmpR/PhoB-type domain-containing protein</fullName>
    </recommendedName>
</protein>
<dbReference type="STRING" id="428127.EUBDOL_01141"/>
<dbReference type="Proteomes" id="UP000004090">
    <property type="component" value="Unassembled WGS sequence"/>
</dbReference>
<dbReference type="AlphaFoldDB" id="A8RBN6"/>
<dbReference type="EMBL" id="ABAW02000019">
    <property type="protein sequence ID" value="EDP11221.1"/>
    <property type="molecule type" value="Genomic_DNA"/>
</dbReference>
<comment type="caution">
    <text evidence="1">The sequence shown here is derived from an EMBL/GenBank/DDBJ whole genome shotgun (WGS) entry which is preliminary data.</text>
</comment>
<evidence type="ECO:0000313" key="1">
    <source>
        <dbReference type="EMBL" id="EDP11221.1"/>
    </source>
</evidence>
<dbReference type="HOGENOM" id="CLU_3251643_0_0_9"/>
<sequence>MKYQEQSIELTRNEFRILYYFFMNEDKIIDARIKTVSVKCES</sequence>